<keyword evidence="2" id="KW-0808">Transferase</keyword>
<dbReference type="EMBL" id="JAAZON010000001">
    <property type="protein sequence ID" value="NMC61527.1"/>
    <property type="molecule type" value="Genomic_DNA"/>
</dbReference>
<sequence>MSQIGLELGADVPFFIFGVPALVQGIGEKVEPLALNLDGYEILLLFPPECCSTPLMYKAYRDLHPDIENAESEFDSTRVMEIFEVHAQTNPLAMLVDNDFEEVIDKDFPVIAGLLRHLRSDGQACASLSGSGSTIFVLQSGEKAISLDFENYVSRIAKQHSAGLRKARILSKQ</sequence>
<evidence type="ECO:0000313" key="4">
    <source>
        <dbReference type="EMBL" id="NMC61527.1"/>
    </source>
</evidence>
<organism evidence="4 5">
    <name type="scientific">SAR324 cluster bacterium</name>
    <dbReference type="NCBI Taxonomy" id="2024889"/>
    <lineage>
        <taxon>Bacteria</taxon>
        <taxon>Deltaproteobacteria</taxon>
        <taxon>SAR324 cluster</taxon>
    </lineage>
</organism>
<accession>A0A7X9IIX6</accession>
<dbReference type="AlphaFoldDB" id="A0A7X9IIX6"/>
<keyword evidence="1" id="KW-0547">Nucleotide-binding</keyword>
<dbReference type="Proteomes" id="UP000524246">
    <property type="component" value="Unassembled WGS sequence"/>
</dbReference>
<name>A0A7X9IIX6_9DELT</name>
<dbReference type="InterPro" id="IPR014721">
    <property type="entry name" value="Ribsml_uS5_D2-typ_fold_subgr"/>
</dbReference>
<gene>
    <name evidence="4" type="ORF">GYA55_00005</name>
</gene>
<keyword evidence="2" id="KW-0418">Kinase</keyword>
<dbReference type="InterPro" id="IPR036554">
    <property type="entry name" value="GHMP_kinase_C_sf"/>
</dbReference>
<evidence type="ECO:0000313" key="5">
    <source>
        <dbReference type="Proteomes" id="UP000524246"/>
    </source>
</evidence>
<dbReference type="Gene3D" id="3.30.230.10">
    <property type="match status" value="1"/>
</dbReference>
<evidence type="ECO:0008006" key="6">
    <source>
        <dbReference type="Google" id="ProtNLM"/>
    </source>
</evidence>
<dbReference type="PANTHER" id="PTHR43527:SF2">
    <property type="entry name" value="4-DIPHOSPHOCYTIDYL-2-C-METHYL-D-ERYTHRITOL KINASE, CHLOROPLASTIC"/>
    <property type="match status" value="1"/>
</dbReference>
<proteinExistence type="predicted"/>
<evidence type="ECO:0000256" key="2">
    <source>
        <dbReference type="ARBA" id="ARBA00022777"/>
    </source>
</evidence>
<evidence type="ECO:0000256" key="1">
    <source>
        <dbReference type="ARBA" id="ARBA00022741"/>
    </source>
</evidence>
<dbReference type="GO" id="GO:0050515">
    <property type="term" value="F:4-(cytidine 5'-diphospho)-2-C-methyl-D-erythritol kinase activity"/>
    <property type="evidence" value="ECO:0007669"/>
    <property type="project" value="TreeGrafter"/>
</dbReference>
<dbReference type="Gene3D" id="3.30.70.890">
    <property type="entry name" value="GHMP kinase, C-terminal domain"/>
    <property type="match status" value="1"/>
</dbReference>
<comment type="caution">
    <text evidence="4">The sequence shown here is derived from an EMBL/GenBank/DDBJ whole genome shotgun (WGS) entry which is preliminary data.</text>
</comment>
<evidence type="ECO:0000256" key="3">
    <source>
        <dbReference type="ARBA" id="ARBA00022840"/>
    </source>
</evidence>
<dbReference type="PANTHER" id="PTHR43527">
    <property type="entry name" value="4-DIPHOSPHOCYTIDYL-2-C-METHYL-D-ERYTHRITOL KINASE, CHLOROPLASTIC"/>
    <property type="match status" value="1"/>
</dbReference>
<keyword evidence="3" id="KW-0067">ATP-binding</keyword>
<reference evidence="4 5" key="1">
    <citation type="journal article" date="2020" name="Biotechnol. Biofuels">
        <title>New insights from the biogas microbiome by comprehensive genome-resolved metagenomics of nearly 1600 species originating from multiple anaerobic digesters.</title>
        <authorList>
            <person name="Campanaro S."/>
            <person name="Treu L."/>
            <person name="Rodriguez-R L.M."/>
            <person name="Kovalovszki A."/>
            <person name="Ziels R.M."/>
            <person name="Maus I."/>
            <person name="Zhu X."/>
            <person name="Kougias P.G."/>
            <person name="Basile A."/>
            <person name="Luo G."/>
            <person name="Schluter A."/>
            <person name="Konstantinidis K.T."/>
            <person name="Angelidaki I."/>
        </authorList>
    </citation>
    <scope>NUCLEOTIDE SEQUENCE [LARGE SCALE GENOMIC DNA]</scope>
    <source>
        <strain evidence="4">AS27yjCOA_65</strain>
    </source>
</reference>
<dbReference type="SUPFAM" id="SSF55060">
    <property type="entry name" value="GHMP Kinase, C-terminal domain"/>
    <property type="match status" value="1"/>
</dbReference>
<dbReference type="GO" id="GO:0005524">
    <property type="term" value="F:ATP binding"/>
    <property type="evidence" value="ECO:0007669"/>
    <property type="project" value="UniProtKB-KW"/>
</dbReference>
<protein>
    <recommendedName>
        <fullName evidence="6">GHMP kinase C-terminal domain-containing protein</fullName>
    </recommendedName>
</protein>